<keyword evidence="4" id="KW-1003">Cell membrane</keyword>
<dbReference type="OMA" id="LLTETWW"/>
<evidence type="ECO:0000256" key="9">
    <source>
        <dbReference type="ARBA" id="ARBA00022741"/>
    </source>
</evidence>
<keyword evidence="15" id="KW-1015">Disulfide bond</keyword>
<keyword evidence="14" id="KW-0829">Tyrosine-protein kinase</keyword>
<dbReference type="InterPro" id="IPR006652">
    <property type="entry name" value="Kelch_1"/>
</dbReference>
<dbReference type="GO" id="GO:0005524">
    <property type="term" value="F:ATP binding"/>
    <property type="evidence" value="ECO:0007669"/>
    <property type="project" value="UniProtKB-KW"/>
</dbReference>
<dbReference type="InterPro" id="IPR013783">
    <property type="entry name" value="Ig-like_fold"/>
</dbReference>
<dbReference type="InterPro" id="IPR008979">
    <property type="entry name" value="Galactose-bd-like_sf"/>
</dbReference>
<dbReference type="Pfam" id="PF00041">
    <property type="entry name" value="fn3"/>
    <property type="match status" value="1"/>
</dbReference>
<proteinExistence type="predicted"/>
<keyword evidence="3" id="KW-0880">Kelch repeat</keyword>
<evidence type="ECO:0000256" key="11">
    <source>
        <dbReference type="ARBA" id="ARBA00022840"/>
    </source>
</evidence>
<dbReference type="InterPro" id="IPR015915">
    <property type="entry name" value="Kelch-typ_b-propeller"/>
</dbReference>
<dbReference type="InterPro" id="IPR011043">
    <property type="entry name" value="Gal_Oxase/kelch_b-propeller"/>
</dbReference>
<dbReference type="SMART" id="SM00060">
    <property type="entry name" value="FN3"/>
    <property type="match status" value="4"/>
</dbReference>
<dbReference type="PANTHER" id="PTHR46093:SF18">
    <property type="entry name" value="FIBRONECTIN TYPE-III DOMAIN-CONTAINING PROTEIN"/>
    <property type="match status" value="1"/>
</dbReference>
<dbReference type="EnsemblProtists" id="PYU1_T011118">
    <property type="protein sequence ID" value="PYU1_T011118"/>
    <property type="gene ID" value="PYU1_G011094"/>
</dbReference>
<dbReference type="SUPFAM" id="SSF49265">
    <property type="entry name" value="Fibronectin type III"/>
    <property type="match status" value="2"/>
</dbReference>
<evidence type="ECO:0000256" key="3">
    <source>
        <dbReference type="ARBA" id="ARBA00022441"/>
    </source>
</evidence>
<dbReference type="InParanoid" id="K3X1L9"/>
<dbReference type="HOGENOM" id="CLU_003970_0_0_1"/>
<keyword evidence="17" id="KW-0325">Glycoprotein</keyword>
<feature type="domain" description="Fibronectin type-III" evidence="19">
    <location>
        <begin position="407"/>
        <end position="506"/>
    </location>
</feature>
<dbReference type="InterPro" id="IPR055163">
    <property type="entry name" value="ALK/LTK-like_GRD"/>
</dbReference>
<sequence length="1572" mass="169446">MPDACVLILFLLAALFAHLSDAAQQYRVSLYNTERRVNAELVRVLPGNPGSAEVTLSWRSFHNGLYGDSDLGHTDAVGNKDPVIAYEAQYAVSGSGNWVSLSQTITGTGTEKQPDLHEKQRIWTRADAGQTISDGFFRLTLAHVGFSALDVHQRIITPEIPFDANEAQMKAALESLDVISNVQVFRRGLGAGAYEWIVLFDPPMSTRIDHGDLPLLILYTETISATWSGPDDQVAIQSLREAELEQIVCADLCSYNVKNASTGGAFSFRVRAHFTRMGWSEWSIASAPLQIPTTRLPRSPARPEFVSATTSRIVFKWQGELAPATTAASLVILFPILSYHVQQKCDQDLGWNSVAEHLEPGHTSFTFASSLARPPNSSCMFRVSATNANGIGPFSVPSLNFQTLPSVPDIPKSPSMMRHPLQFSWKPPSSDGGAAIVRYDVQYRLVDSSTWIQVAPYSVDSVNCTFAFEDVTQLLSYSRYAVRVKAVNAIGNSAFTTPEEFLTEYRVEHIESSPAVSPSSVVIFRNATRALAANTMDRYYANGIGTGGVRQMDGGHGLVVLFPINQRGEKQGELTFFFTSGKQVYQVPEKRTTDPMTRIVAIDAYGWGAGGGSGGKTSNDDLSNGGGGAFARGVFRVSPADRFEVYVGGGGRGSGASRLGAAGKGGFHGGGDAGKGDFSGGGGGGASEVRINGKTIVVAAGGGGGGSTDYCCAHGGGGGAGSGVAEEGNAPNISSIPLGLIEFQHTMRDEYHFENILGDVLDFTYARARHAHLDFGFAGPDADYSVLATGGAGKYVMNEVNSIMEISAPFIASSASSGRRMYGGKGEDGKDGGGGGGGGYFGGGGGGAGVDGGGGGGGSSFISFANLYDPSEQAKSRITSAWTQAGDRAESFQVKAISSTAVELSWMPPRYGYSHGADGFVIEMANRSMNEDFRIVRLETNAADIACMTMRKSVVRDLAPSSWYRFRVKVLFRDDSGKYSEIQTIQTRAIPRNVWRRVTGGVRGFSAETTGAGLWFSDPAPLRRLPSARRGHSLLFFDKFLYLFGGYGRGYLCNRAHQSTCILNPGVNNELWRFDLQTRIWMEVLPESPNTVVLPPAREKHSAVVVGDRVLVFGGRNADTDETKASFNDLWELSISSTTARTTTSLRDLETNVALNDGKEAFTMGNVGSAPDMCVTNMTVQLRITHSCSQTLHIQLFGPGGSKRETAATVSARSFPATLQSPSMWSANAPCVSGSQVFVYESSKGNFVSGGTQASGKNTRSMEALSVFHQFSVSGGWTLSVSDTSVDGYTGTLDAWDISFALAPCVPKFTWRNLSALATGTPPSPRYQHAAIVYKRSIFVYGGRNGANGKELNDFYRLDYPSTTASGSIQWTQLVSLTTEATLSERRFYNGRVTLVTPYDLLAIGHGLRSPRRIAGVTHHFASLGQFVGRKSVTDPRKGWRRVSISTVDEDSVIVASRYWSANAFVADDDTSNVGSRPIVYMFGGQDDTTLFDDFWQLDLDFLAEEASAESIRGRRSAVCNWRLSNAMYQAQWSQSCGATAALITQSQAKECSLETLLLYVWCEQQYQSISL</sequence>
<keyword evidence="7 18" id="KW-0732">Signal</keyword>
<dbReference type="PROSITE" id="PS50853">
    <property type="entry name" value="FN3"/>
    <property type="match status" value="3"/>
</dbReference>
<keyword evidence="11" id="KW-0067">ATP-binding</keyword>
<dbReference type="PANTHER" id="PTHR46093">
    <property type="entry name" value="ACYL-COA-BINDING DOMAIN-CONTAINING PROTEIN 5"/>
    <property type="match status" value="1"/>
</dbReference>
<dbReference type="GO" id="GO:0006508">
    <property type="term" value="P:proteolysis"/>
    <property type="evidence" value="ECO:0007669"/>
    <property type="project" value="UniProtKB-KW"/>
</dbReference>
<evidence type="ECO:0000313" key="20">
    <source>
        <dbReference type="EnsemblProtists" id="PYU1_T011118"/>
    </source>
</evidence>
<keyword evidence="8" id="KW-0677">Repeat</keyword>
<evidence type="ECO:0000256" key="5">
    <source>
        <dbReference type="ARBA" id="ARBA00022679"/>
    </source>
</evidence>
<keyword evidence="6" id="KW-0812">Transmembrane</keyword>
<evidence type="ECO:0000256" key="12">
    <source>
        <dbReference type="ARBA" id="ARBA00022989"/>
    </source>
</evidence>
<evidence type="ECO:0000256" key="17">
    <source>
        <dbReference type="ARBA" id="ARBA00023180"/>
    </source>
</evidence>
<protein>
    <recommendedName>
        <fullName evidence="2">receptor protein-tyrosine kinase</fullName>
        <ecNumber evidence="2">2.7.10.1</ecNumber>
    </recommendedName>
</protein>
<feature type="domain" description="Fibronectin type-III" evidence="19">
    <location>
        <begin position="299"/>
        <end position="406"/>
    </location>
</feature>
<dbReference type="GO" id="GO:0004714">
    <property type="term" value="F:transmembrane receptor protein tyrosine kinase activity"/>
    <property type="evidence" value="ECO:0007669"/>
    <property type="project" value="UniProtKB-EC"/>
</dbReference>
<dbReference type="Gene3D" id="2.60.40.10">
    <property type="entry name" value="Immunoglobulins"/>
    <property type="match status" value="3"/>
</dbReference>
<evidence type="ECO:0000256" key="4">
    <source>
        <dbReference type="ARBA" id="ARBA00022475"/>
    </source>
</evidence>
<keyword evidence="21" id="KW-1185">Reference proteome</keyword>
<keyword evidence="10" id="KW-0418">Kinase</keyword>
<name>K3X1L9_GLOUD</name>
<comment type="subcellular location">
    <subcellularLocation>
        <location evidence="1">Cell membrane</location>
        <topology evidence="1">Single-pass type I membrane protein</topology>
    </subcellularLocation>
</comment>
<dbReference type="EC" id="2.7.10.1" evidence="2"/>
<keyword evidence="5" id="KW-0808">Transferase</keyword>
<evidence type="ECO:0000256" key="7">
    <source>
        <dbReference type="ARBA" id="ARBA00022729"/>
    </source>
</evidence>
<dbReference type="Proteomes" id="UP000019132">
    <property type="component" value="Unassembled WGS sequence"/>
</dbReference>
<evidence type="ECO:0000259" key="19">
    <source>
        <dbReference type="PROSITE" id="PS50853"/>
    </source>
</evidence>
<evidence type="ECO:0000256" key="1">
    <source>
        <dbReference type="ARBA" id="ARBA00004251"/>
    </source>
</evidence>
<dbReference type="SUPFAM" id="SSF50965">
    <property type="entry name" value="Galactose oxidase, central domain"/>
    <property type="match status" value="1"/>
</dbReference>
<evidence type="ECO:0000256" key="16">
    <source>
        <dbReference type="ARBA" id="ARBA00023170"/>
    </source>
</evidence>
<dbReference type="SUPFAM" id="SSF49785">
    <property type="entry name" value="Galactose-binding domain-like"/>
    <property type="match status" value="1"/>
</dbReference>
<keyword evidence="12" id="KW-1133">Transmembrane helix</keyword>
<dbReference type="Pfam" id="PF24681">
    <property type="entry name" value="Kelch_KLHDC2_KLHL20_DRC7"/>
    <property type="match status" value="1"/>
</dbReference>
<reference evidence="21" key="1">
    <citation type="journal article" date="2010" name="Genome Biol.">
        <title>Genome sequence of the necrotrophic plant pathogen Pythium ultimum reveals original pathogenicity mechanisms and effector repertoire.</title>
        <authorList>
            <person name="Levesque C.A."/>
            <person name="Brouwer H."/>
            <person name="Cano L."/>
            <person name="Hamilton J.P."/>
            <person name="Holt C."/>
            <person name="Huitema E."/>
            <person name="Raffaele S."/>
            <person name="Robideau G.P."/>
            <person name="Thines M."/>
            <person name="Win J."/>
            <person name="Zerillo M.M."/>
            <person name="Beakes G.W."/>
            <person name="Boore J.L."/>
            <person name="Busam D."/>
            <person name="Dumas B."/>
            <person name="Ferriera S."/>
            <person name="Fuerstenberg S.I."/>
            <person name="Gachon C.M."/>
            <person name="Gaulin E."/>
            <person name="Govers F."/>
            <person name="Grenville-Briggs L."/>
            <person name="Horner N."/>
            <person name="Hostetler J."/>
            <person name="Jiang R.H."/>
            <person name="Johnson J."/>
            <person name="Krajaejun T."/>
            <person name="Lin H."/>
            <person name="Meijer H.J."/>
            <person name="Moore B."/>
            <person name="Morris P."/>
            <person name="Phuntmart V."/>
            <person name="Puiu D."/>
            <person name="Shetty J."/>
            <person name="Stajich J.E."/>
            <person name="Tripathy S."/>
            <person name="Wawra S."/>
            <person name="van West P."/>
            <person name="Whitty B.R."/>
            <person name="Coutinho P.M."/>
            <person name="Henrissat B."/>
            <person name="Martin F."/>
            <person name="Thomas P.D."/>
            <person name="Tyler B.M."/>
            <person name="De Vries R.P."/>
            <person name="Kamoun S."/>
            <person name="Yandell M."/>
            <person name="Tisserat N."/>
            <person name="Buell C.R."/>
        </authorList>
    </citation>
    <scope>NUCLEOTIDE SEQUENCE</scope>
    <source>
        <strain evidence="21">DAOM:BR144</strain>
    </source>
</reference>
<dbReference type="EMBL" id="GL376606">
    <property type="status" value="NOT_ANNOTATED_CDS"/>
    <property type="molecule type" value="Genomic_DNA"/>
</dbReference>
<evidence type="ECO:0000256" key="13">
    <source>
        <dbReference type="ARBA" id="ARBA00023136"/>
    </source>
</evidence>
<dbReference type="CDD" id="cd00063">
    <property type="entry name" value="FN3"/>
    <property type="match status" value="3"/>
</dbReference>
<feature type="chain" id="PRO_5003868331" description="receptor protein-tyrosine kinase" evidence="18">
    <location>
        <begin position="23"/>
        <end position="1572"/>
    </location>
</feature>
<dbReference type="STRING" id="431595.K3X1L9"/>
<organism evidence="20 21">
    <name type="scientific">Globisporangium ultimum (strain ATCC 200006 / CBS 805.95 / DAOM BR144)</name>
    <name type="common">Pythium ultimum</name>
    <dbReference type="NCBI Taxonomy" id="431595"/>
    <lineage>
        <taxon>Eukaryota</taxon>
        <taxon>Sar</taxon>
        <taxon>Stramenopiles</taxon>
        <taxon>Oomycota</taxon>
        <taxon>Peronosporomycetes</taxon>
        <taxon>Pythiales</taxon>
        <taxon>Pythiaceae</taxon>
        <taxon>Globisporangium</taxon>
    </lineage>
</organism>
<dbReference type="VEuPathDB" id="FungiDB:PYU1_G011094"/>
<dbReference type="eggNOG" id="KOG0613">
    <property type="taxonomic scope" value="Eukaryota"/>
</dbReference>
<feature type="signal peptide" evidence="18">
    <location>
        <begin position="1"/>
        <end position="22"/>
    </location>
</feature>
<evidence type="ECO:0000256" key="15">
    <source>
        <dbReference type="ARBA" id="ARBA00023157"/>
    </source>
</evidence>
<keyword evidence="9" id="KW-0547">Nucleotide-binding</keyword>
<dbReference type="GO" id="GO:0005886">
    <property type="term" value="C:plasma membrane"/>
    <property type="evidence" value="ECO:0007669"/>
    <property type="project" value="UniProtKB-SubCell"/>
</dbReference>
<dbReference type="InterPro" id="IPR003961">
    <property type="entry name" value="FN3_dom"/>
</dbReference>
<keyword evidence="16" id="KW-0675">Receptor</keyword>
<reference evidence="21" key="2">
    <citation type="submission" date="2010-04" db="EMBL/GenBank/DDBJ databases">
        <authorList>
            <person name="Buell R."/>
            <person name="Hamilton J."/>
            <person name="Hostetler J."/>
        </authorList>
    </citation>
    <scope>NUCLEOTIDE SEQUENCE [LARGE SCALE GENOMIC DNA]</scope>
    <source>
        <strain evidence="21">DAOM:BR144</strain>
    </source>
</reference>
<evidence type="ECO:0000256" key="8">
    <source>
        <dbReference type="ARBA" id="ARBA00022737"/>
    </source>
</evidence>
<dbReference type="Gene3D" id="2.120.10.80">
    <property type="entry name" value="Kelch-type beta propeller"/>
    <property type="match status" value="2"/>
</dbReference>
<feature type="domain" description="Fibronectin type-III" evidence="19">
    <location>
        <begin position="888"/>
        <end position="990"/>
    </location>
</feature>
<keyword evidence="13" id="KW-0472">Membrane</keyword>
<evidence type="ECO:0000256" key="2">
    <source>
        <dbReference type="ARBA" id="ARBA00011902"/>
    </source>
</evidence>
<evidence type="ECO:0000313" key="21">
    <source>
        <dbReference type="Proteomes" id="UP000019132"/>
    </source>
</evidence>
<dbReference type="Pfam" id="PF01344">
    <property type="entry name" value="Kelch_1"/>
    <property type="match status" value="1"/>
</dbReference>
<evidence type="ECO:0000256" key="18">
    <source>
        <dbReference type="SAM" id="SignalP"/>
    </source>
</evidence>
<accession>K3X1L9</accession>
<reference evidence="20" key="3">
    <citation type="submission" date="2015-02" db="UniProtKB">
        <authorList>
            <consortium name="EnsemblProtists"/>
        </authorList>
    </citation>
    <scope>IDENTIFICATION</scope>
    <source>
        <strain evidence="20">DAOM BR144</strain>
    </source>
</reference>
<dbReference type="GO" id="GO:0004252">
    <property type="term" value="F:serine-type endopeptidase activity"/>
    <property type="evidence" value="ECO:0007669"/>
    <property type="project" value="InterPro"/>
</dbReference>
<evidence type="ECO:0000256" key="10">
    <source>
        <dbReference type="ARBA" id="ARBA00022777"/>
    </source>
</evidence>
<evidence type="ECO:0000256" key="6">
    <source>
        <dbReference type="ARBA" id="ARBA00022692"/>
    </source>
</evidence>
<dbReference type="Pfam" id="PF12810">
    <property type="entry name" value="ALK_LTK_GRD"/>
    <property type="match status" value="1"/>
</dbReference>
<dbReference type="InterPro" id="IPR036116">
    <property type="entry name" value="FN3_sf"/>
</dbReference>
<evidence type="ECO:0000256" key="14">
    <source>
        <dbReference type="ARBA" id="ARBA00023137"/>
    </source>
</evidence>